<protein>
    <submittedName>
        <fullName evidence="2">Carboxymuconolactone decarboxylase family protein</fullName>
    </submittedName>
</protein>
<dbReference type="InterPro" id="IPR029032">
    <property type="entry name" value="AhpD-like"/>
</dbReference>
<organism evidence="2 3">
    <name type="scientific">Salinisphaera aquimarina</name>
    <dbReference type="NCBI Taxonomy" id="2094031"/>
    <lineage>
        <taxon>Bacteria</taxon>
        <taxon>Pseudomonadati</taxon>
        <taxon>Pseudomonadota</taxon>
        <taxon>Gammaproteobacteria</taxon>
        <taxon>Salinisphaerales</taxon>
        <taxon>Salinisphaeraceae</taxon>
        <taxon>Salinisphaera</taxon>
    </lineage>
</organism>
<dbReference type="InterPro" id="IPR003779">
    <property type="entry name" value="CMD-like"/>
</dbReference>
<dbReference type="InterPro" id="IPR004675">
    <property type="entry name" value="AhpD_core"/>
</dbReference>
<dbReference type="PANTHER" id="PTHR34846">
    <property type="entry name" value="4-CARBOXYMUCONOLACTONE DECARBOXYLASE FAMILY PROTEIN (AFU_ORTHOLOGUE AFUA_6G11590)"/>
    <property type="match status" value="1"/>
</dbReference>
<dbReference type="Pfam" id="PF02627">
    <property type="entry name" value="CMD"/>
    <property type="match status" value="1"/>
</dbReference>
<keyword evidence="3" id="KW-1185">Reference proteome</keyword>
<sequence>MTALRLPYSKLSTEAHHGLLKTKKALETGPLDLATIELINLRVSQINGCAYCTRMHAEQLRTRDTENAKIDSVAGWRVSEHFSDRERAALAWADSLTHVADTAAPDAVYEPLKTYFSDAEISDLTVAVALMNALNRLAVGMRL</sequence>
<evidence type="ECO:0000259" key="1">
    <source>
        <dbReference type="Pfam" id="PF02627"/>
    </source>
</evidence>
<feature type="domain" description="Carboxymuconolactone decarboxylase-like" evidence="1">
    <location>
        <begin position="25"/>
        <end position="94"/>
    </location>
</feature>
<evidence type="ECO:0000313" key="2">
    <source>
        <dbReference type="EMBL" id="MFC3103149.1"/>
    </source>
</evidence>
<comment type="caution">
    <text evidence="2">The sequence shown here is derived from an EMBL/GenBank/DDBJ whole genome shotgun (WGS) entry which is preliminary data.</text>
</comment>
<accession>A0ABV7EKA8</accession>
<gene>
    <name evidence="2" type="ORF">ACFOSU_04515</name>
</gene>
<evidence type="ECO:0000313" key="3">
    <source>
        <dbReference type="Proteomes" id="UP001595462"/>
    </source>
</evidence>
<dbReference type="EMBL" id="JBHRSS010000003">
    <property type="protein sequence ID" value="MFC3103149.1"/>
    <property type="molecule type" value="Genomic_DNA"/>
</dbReference>
<proteinExistence type="predicted"/>
<dbReference type="PANTHER" id="PTHR34846:SF10">
    <property type="entry name" value="CYTOPLASMIC PROTEIN"/>
    <property type="match status" value="1"/>
</dbReference>
<dbReference type="NCBIfam" id="TIGR00778">
    <property type="entry name" value="ahpD_dom"/>
    <property type="match status" value="1"/>
</dbReference>
<dbReference type="Gene3D" id="1.20.1290.10">
    <property type="entry name" value="AhpD-like"/>
    <property type="match status" value="1"/>
</dbReference>
<dbReference type="SUPFAM" id="SSF69118">
    <property type="entry name" value="AhpD-like"/>
    <property type="match status" value="1"/>
</dbReference>
<name>A0ABV7EKA8_9GAMM</name>
<dbReference type="RefSeq" id="WP_380686899.1">
    <property type="nucleotide sequence ID" value="NZ_JBHRSS010000003.1"/>
</dbReference>
<reference evidence="3" key="1">
    <citation type="journal article" date="2019" name="Int. J. Syst. Evol. Microbiol.">
        <title>The Global Catalogue of Microorganisms (GCM) 10K type strain sequencing project: providing services to taxonomists for standard genome sequencing and annotation.</title>
        <authorList>
            <consortium name="The Broad Institute Genomics Platform"/>
            <consortium name="The Broad Institute Genome Sequencing Center for Infectious Disease"/>
            <person name="Wu L."/>
            <person name="Ma J."/>
        </authorList>
    </citation>
    <scope>NUCLEOTIDE SEQUENCE [LARGE SCALE GENOMIC DNA]</scope>
    <source>
        <strain evidence="3">KCTC 52640</strain>
    </source>
</reference>
<dbReference type="Proteomes" id="UP001595462">
    <property type="component" value="Unassembled WGS sequence"/>
</dbReference>